<proteinExistence type="predicted"/>
<reference evidence="3" key="1">
    <citation type="submission" date="2017-02" db="UniProtKB">
        <authorList>
            <consortium name="WormBaseParasite"/>
        </authorList>
    </citation>
    <scope>IDENTIFICATION</scope>
</reference>
<dbReference type="Proteomes" id="UP000268014">
    <property type="component" value="Unassembled WGS sequence"/>
</dbReference>
<accession>A0A0N4X7G1</accession>
<dbReference type="EMBL" id="UZAF01022055">
    <property type="protein sequence ID" value="VDO82793.1"/>
    <property type="molecule type" value="Genomic_DNA"/>
</dbReference>
<reference evidence="1 2" key="2">
    <citation type="submission" date="2018-11" db="EMBL/GenBank/DDBJ databases">
        <authorList>
            <consortium name="Pathogen Informatics"/>
        </authorList>
    </citation>
    <scope>NUCLEOTIDE SEQUENCE [LARGE SCALE GENOMIC DNA]</scope>
    <source>
        <strain evidence="1 2">MHpl1</strain>
    </source>
</reference>
<name>A0A0N4X7G1_HAEPC</name>
<evidence type="ECO:0000313" key="2">
    <source>
        <dbReference type="Proteomes" id="UP000268014"/>
    </source>
</evidence>
<gene>
    <name evidence="1" type="ORF">HPLM_LOCUS20295</name>
</gene>
<dbReference type="WBParaSite" id="HPLM_0002030301-mRNA-1">
    <property type="protein sequence ID" value="HPLM_0002030301-mRNA-1"/>
    <property type="gene ID" value="HPLM_0002030301"/>
</dbReference>
<keyword evidence="2" id="KW-1185">Reference proteome</keyword>
<organism evidence="3">
    <name type="scientific">Haemonchus placei</name>
    <name type="common">Barber's pole worm</name>
    <dbReference type="NCBI Taxonomy" id="6290"/>
    <lineage>
        <taxon>Eukaryota</taxon>
        <taxon>Metazoa</taxon>
        <taxon>Ecdysozoa</taxon>
        <taxon>Nematoda</taxon>
        <taxon>Chromadorea</taxon>
        <taxon>Rhabditida</taxon>
        <taxon>Rhabditina</taxon>
        <taxon>Rhabditomorpha</taxon>
        <taxon>Strongyloidea</taxon>
        <taxon>Trichostrongylidae</taxon>
        <taxon>Haemonchus</taxon>
    </lineage>
</organism>
<dbReference type="Gene3D" id="3.10.450.50">
    <property type="match status" value="1"/>
</dbReference>
<sequence>MLDQRPNPKNDDEMRRAREEEAKIIKRNGEFMEKVEEVDDEEVNIIRRNDEIGNNVELRNEVNEGSRDYKIAEFDFEIFREKGGSKFFKGKMVHIWKREDGEWRTYHEEYELYN</sequence>
<protein>
    <submittedName>
        <fullName evidence="3">DUF4440 domain-containing protein</fullName>
    </submittedName>
</protein>
<dbReference type="AlphaFoldDB" id="A0A0N4X7G1"/>
<evidence type="ECO:0000313" key="3">
    <source>
        <dbReference type="WBParaSite" id="HPLM_0002030301-mRNA-1"/>
    </source>
</evidence>
<dbReference type="OrthoDB" id="5813464at2759"/>
<evidence type="ECO:0000313" key="1">
    <source>
        <dbReference type="EMBL" id="VDO82793.1"/>
    </source>
</evidence>